<dbReference type="EC" id="3.1.21.-" evidence="4"/>
<comment type="caution">
    <text evidence="4">The sequence shown here is derived from an EMBL/GenBank/DDBJ whole genome shotgun (WGS) entry which is preliminary data.</text>
</comment>
<dbReference type="InterPro" id="IPR052906">
    <property type="entry name" value="Type_IV_Methyl-Rstrct_Enzyme"/>
</dbReference>
<dbReference type="InterPro" id="IPR011335">
    <property type="entry name" value="Restrct_endonuc-II-like"/>
</dbReference>
<protein>
    <submittedName>
        <fullName evidence="4">Restriction endonuclease</fullName>
        <ecNumber evidence="4">3.1.21.-</ecNumber>
    </submittedName>
</protein>
<sequence>MIDYTTLNHTDDGMPTWDSFLPIALQVASTKTSWSSLKLKDQILDQVDLPAELRDQTYENGRNVVTQRVSFALSALKNAGLLESPQRSHYQITKLGRQMLDTYGMGMNKMVVQQLPQFIHHQKQVESDYEQAKEQQVQQDQPLTQPKQFSEETVADWFSEQKGQMKARLLERMSKINHYRFEHLIVSLFEAMGYKGENGKAVVTSRAKDKGIDGILSQDPLGLQKVYIQVKHYSASDVVEQHYIFEFNSAMQVHHASRGIFVTTSSFSSGAISSAERLGIVLVDGDKLTDLMLRYRIGVNERRHFELYDLDPEFFANFEDDNDV</sequence>
<dbReference type="PANTHER" id="PTHR30015">
    <property type="entry name" value="MRR RESTRICTION SYSTEM PROTEIN"/>
    <property type="match status" value="1"/>
</dbReference>
<dbReference type="Pfam" id="PF14338">
    <property type="entry name" value="Mrr_N"/>
    <property type="match status" value="1"/>
</dbReference>
<keyword evidence="4" id="KW-0540">Nuclease</keyword>
<dbReference type="EMBL" id="DXGK01000092">
    <property type="protein sequence ID" value="HIW70612.1"/>
    <property type="molecule type" value="Genomic_DNA"/>
</dbReference>
<dbReference type="GO" id="GO:0009307">
    <property type="term" value="P:DNA restriction-modification system"/>
    <property type="evidence" value="ECO:0007669"/>
    <property type="project" value="InterPro"/>
</dbReference>
<reference evidence="4" key="1">
    <citation type="journal article" date="2021" name="PeerJ">
        <title>Extensive microbial diversity within the chicken gut microbiome revealed by metagenomics and culture.</title>
        <authorList>
            <person name="Gilroy R."/>
            <person name="Ravi A."/>
            <person name="Getino M."/>
            <person name="Pursley I."/>
            <person name="Horton D.L."/>
            <person name="Alikhan N.F."/>
            <person name="Baker D."/>
            <person name="Gharbi K."/>
            <person name="Hall N."/>
            <person name="Watson M."/>
            <person name="Adriaenssens E.M."/>
            <person name="Foster-Nyarko E."/>
            <person name="Jarju S."/>
            <person name="Secka A."/>
            <person name="Antonio M."/>
            <person name="Oren A."/>
            <person name="Chaudhuri R.R."/>
            <person name="La Ragione R."/>
            <person name="Hildebrand F."/>
            <person name="Pallen M.J."/>
        </authorList>
    </citation>
    <scope>NUCLEOTIDE SEQUENCE</scope>
    <source>
        <strain evidence="4">ChiHejej3B27-2180</strain>
    </source>
</reference>
<name>A0A9D1QQX8_9LACO</name>
<evidence type="ECO:0000259" key="2">
    <source>
        <dbReference type="Pfam" id="PF04471"/>
    </source>
</evidence>
<accession>A0A9D1QQX8</accession>
<dbReference type="SUPFAM" id="SSF52980">
    <property type="entry name" value="Restriction endonuclease-like"/>
    <property type="match status" value="1"/>
</dbReference>
<feature type="domain" description="Restriction system protein Mrr-like N-terminal" evidence="3">
    <location>
        <begin position="17"/>
        <end position="101"/>
    </location>
</feature>
<dbReference type="GO" id="GO:0003677">
    <property type="term" value="F:DNA binding"/>
    <property type="evidence" value="ECO:0007669"/>
    <property type="project" value="InterPro"/>
</dbReference>
<feature type="domain" description="Restriction endonuclease type IV Mrr" evidence="2">
    <location>
        <begin position="174"/>
        <end position="292"/>
    </location>
</feature>
<dbReference type="InterPro" id="IPR011856">
    <property type="entry name" value="tRNA_endonuc-like_dom_sf"/>
</dbReference>
<organism evidence="4 5">
    <name type="scientific">Candidatus Limosilactobacillus merdipullorum</name>
    <dbReference type="NCBI Taxonomy" id="2838653"/>
    <lineage>
        <taxon>Bacteria</taxon>
        <taxon>Bacillati</taxon>
        <taxon>Bacillota</taxon>
        <taxon>Bacilli</taxon>
        <taxon>Lactobacillales</taxon>
        <taxon>Lactobacillaceae</taxon>
        <taxon>Limosilactobacillus</taxon>
    </lineage>
</organism>
<dbReference type="AlphaFoldDB" id="A0A9D1QQX8"/>
<dbReference type="Gene3D" id="1.10.10.10">
    <property type="entry name" value="Winged helix-like DNA-binding domain superfamily/Winged helix DNA-binding domain"/>
    <property type="match status" value="1"/>
</dbReference>
<evidence type="ECO:0000256" key="1">
    <source>
        <dbReference type="ARBA" id="ARBA00022801"/>
    </source>
</evidence>
<reference evidence="4" key="2">
    <citation type="submission" date="2021-04" db="EMBL/GenBank/DDBJ databases">
        <authorList>
            <person name="Gilroy R."/>
        </authorList>
    </citation>
    <scope>NUCLEOTIDE SEQUENCE</scope>
    <source>
        <strain evidence="4">ChiHejej3B27-2180</strain>
    </source>
</reference>
<dbReference type="PANTHER" id="PTHR30015:SF7">
    <property type="entry name" value="TYPE IV METHYL-DIRECTED RESTRICTION ENZYME ECOKMRR"/>
    <property type="match status" value="1"/>
</dbReference>
<evidence type="ECO:0000313" key="5">
    <source>
        <dbReference type="Proteomes" id="UP000886878"/>
    </source>
</evidence>
<evidence type="ECO:0000313" key="4">
    <source>
        <dbReference type="EMBL" id="HIW70612.1"/>
    </source>
</evidence>
<dbReference type="InterPro" id="IPR025745">
    <property type="entry name" value="Mrr-like_N_dom"/>
</dbReference>
<dbReference type="InterPro" id="IPR007560">
    <property type="entry name" value="Restrct_endonuc_IV_Mrr"/>
</dbReference>
<dbReference type="Proteomes" id="UP000886878">
    <property type="component" value="Unassembled WGS sequence"/>
</dbReference>
<keyword evidence="1 4" id="KW-0378">Hydrolase</keyword>
<dbReference type="Pfam" id="PF04471">
    <property type="entry name" value="Mrr_cat"/>
    <property type="match status" value="1"/>
</dbReference>
<gene>
    <name evidence="4" type="ORF">H9876_04485</name>
</gene>
<dbReference type="GO" id="GO:0015666">
    <property type="term" value="F:restriction endodeoxyribonuclease activity"/>
    <property type="evidence" value="ECO:0007669"/>
    <property type="project" value="TreeGrafter"/>
</dbReference>
<proteinExistence type="predicted"/>
<evidence type="ECO:0000259" key="3">
    <source>
        <dbReference type="Pfam" id="PF14338"/>
    </source>
</evidence>
<keyword evidence="4" id="KW-0255">Endonuclease</keyword>
<dbReference type="Gene3D" id="3.40.1350.10">
    <property type="match status" value="1"/>
</dbReference>
<dbReference type="InterPro" id="IPR036388">
    <property type="entry name" value="WH-like_DNA-bd_sf"/>
</dbReference>